<accession>A0AAD7HUK8</accession>
<evidence type="ECO:0000313" key="4">
    <source>
        <dbReference type="EMBL" id="KAJ7727610.1"/>
    </source>
</evidence>
<dbReference type="Proteomes" id="UP001215598">
    <property type="component" value="Unassembled WGS sequence"/>
</dbReference>
<dbReference type="InterPro" id="IPR036380">
    <property type="entry name" value="Isochorismatase-like_sf"/>
</dbReference>
<proteinExistence type="inferred from homology"/>
<dbReference type="AlphaFoldDB" id="A0AAD7HUK8"/>
<protein>
    <submittedName>
        <fullName evidence="4">Isochorismatase-like protein</fullName>
    </submittedName>
</protein>
<dbReference type="InterPro" id="IPR050272">
    <property type="entry name" value="Isochorismatase-like_hydrls"/>
</dbReference>
<comment type="similarity">
    <text evidence="1">Belongs to the isochorismatase family.</text>
</comment>
<dbReference type="InterPro" id="IPR000868">
    <property type="entry name" value="Isochorismatase-like_dom"/>
</dbReference>
<name>A0AAD7HUK8_9AGAR</name>
<comment type="caution">
    <text evidence="4">The sequence shown here is derived from an EMBL/GenBank/DDBJ whole genome shotgun (WGS) entry which is preliminary data.</text>
</comment>
<dbReference type="EMBL" id="JARKIB010000178">
    <property type="protein sequence ID" value="KAJ7727610.1"/>
    <property type="molecule type" value="Genomic_DNA"/>
</dbReference>
<evidence type="ECO:0000259" key="3">
    <source>
        <dbReference type="Pfam" id="PF00857"/>
    </source>
</evidence>
<keyword evidence="2" id="KW-0378">Hydrolase</keyword>
<gene>
    <name evidence="4" type="ORF">B0H16DRAFT_1590389</name>
</gene>
<dbReference type="Gene3D" id="3.40.50.850">
    <property type="entry name" value="Isochorismatase-like"/>
    <property type="match status" value="1"/>
</dbReference>
<sequence>MSSRRVLLVVNVQIGLVPSLPAASTILQNIALVLSHARRASPAPLIIHLRNCGEPGDPDEEGTPTWQLLHPPLPDSDELVLNKRKSNAFAGTTLGDEIDAEAEIIVVGLLSEFSIKSTCKAALQRGNTVFLMAGAHGTYDHKDLVEAGRVIPAETIQTQVEEELDKAGAIILEMKYLPGLFEGR</sequence>
<evidence type="ECO:0000256" key="2">
    <source>
        <dbReference type="ARBA" id="ARBA00022801"/>
    </source>
</evidence>
<evidence type="ECO:0000313" key="5">
    <source>
        <dbReference type="Proteomes" id="UP001215598"/>
    </source>
</evidence>
<dbReference type="GO" id="GO:0016787">
    <property type="term" value="F:hydrolase activity"/>
    <property type="evidence" value="ECO:0007669"/>
    <property type="project" value="UniProtKB-KW"/>
</dbReference>
<reference evidence="4" key="1">
    <citation type="submission" date="2023-03" db="EMBL/GenBank/DDBJ databases">
        <title>Massive genome expansion in bonnet fungi (Mycena s.s.) driven by repeated elements and novel gene families across ecological guilds.</title>
        <authorList>
            <consortium name="Lawrence Berkeley National Laboratory"/>
            <person name="Harder C.B."/>
            <person name="Miyauchi S."/>
            <person name="Viragh M."/>
            <person name="Kuo A."/>
            <person name="Thoen E."/>
            <person name="Andreopoulos B."/>
            <person name="Lu D."/>
            <person name="Skrede I."/>
            <person name="Drula E."/>
            <person name="Henrissat B."/>
            <person name="Morin E."/>
            <person name="Kohler A."/>
            <person name="Barry K."/>
            <person name="LaButti K."/>
            <person name="Morin E."/>
            <person name="Salamov A."/>
            <person name="Lipzen A."/>
            <person name="Mereny Z."/>
            <person name="Hegedus B."/>
            <person name="Baldrian P."/>
            <person name="Stursova M."/>
            <person name="Weitz H."/>
            <person name="Taylor A."/>
            <person name="Grigoriev I.V."/>
            <person name="Nagy L.G."/>
            <person name="Martin F."/>
            <person name="Kauserud H."/>
        </authorList>
    </citation>
    <scope>NUCLEOTIDE SEQUENCE</scope>
    <source>
        <strain evidence="4">CBHHK182m</strain>
    </source>
</reference>
<dbReference type="SUPFAM" id="SSF52499">
    <property type="entry name" value="Isochorismatase-like hydrolases"/>
    <property type="match status" value="1"/>
</dbReference>
<organism evidence="4 5">
    <name type="scientific">Mycena metata</name>
    <dbReference type="NCBI Taxonomy" id="1033252"/>
    <lineage>
        <taxon>Eukaryota</taxon>
        <taxon>Fungi</taxon>
        <taxon>Dikarya</taxon>
        <taxon>Basidiomycota</taxon>
        <taxon>Agaricomycotina</taxon>
        <taxon>Agaricomycetes</taxon>
        <taxon>Agaricomycetidae</taxon>
        <taxon>Agaricales</taxon>
        <taxon>Marasmiineae</taxon>
        <taxon>Mycenaceae</taxon>
        <taxon>Mycena</taxon>
    </lineage>
</organism>
<feature type="domain" description="Isochorismatase-like" evidence="3">
    <location>
        <begin position="6"/>
        <end position="143"/>
    </location>
</feature>
<dbReference type="PANTHER" id="PTHR43540:SF6">
    <property type="entry name" value="ISOCHORISMATASE-LIKE DOMAIN-CONTAINING PROTEIN"/>
    <property type="match status" value="1"/>
</dbReference>
<evidence type="ECO:0000256" key="1">
    <source>
        <dbReference type="ARBA" id="ARBA00006336"/>
    </source>
</evidence>
<dbReference type="Pfam" id="PF00857">
    <property type="entry name" value="Isochorismatase"/>
    <property type="match status" value="1"/>
</dbReference>
<dbReference type="PANTHER" id="PTHR43540">
    <property type="entry name" value="PEROXYUREIDOACRYLATE/UREIDOACRYLATE AMIDOHYDROLASE-RELATED"/>
    <property type="match status" value="1"/>
</dbReference>
<keyword evidence="5" id="KW-1185">Reference proteome</keyword>